<dbReference type="Pfam" id="PF00069">
    <property type="entry name" value="Pkinase"/>
    <property type="match status" value="1"/>
</dbReference>
<proteinExistence type="inferred from homology"/>
<dbReference type="OrthoDB" id="8944849at2759"/>
<evidence type="ECO:0000313" key="12">
    <source>
        <dbReference type="EMBL" id="TSK17849.1"/>
    </source>
</evidence>
<evidence type="ECO:0000256" key="7">
    <source>
        <dbReference type="ARBA" id="ARBA00022840"/>
    </source>
</evidence>
<evidence type="ECO:0000256" key="2">
    <source>
        <dbReference type="ARBA" id="ARBA00012513"/>
    </source>
</evidence>
<dbReference type="GO" id="GO:0043066">
    <property type="term" value="P:negative regulation of apoptotic process"/>
    <property type="evidence" value="ECO:0007669"/>
    <property type="project" value="TreeGrafter"/>
</dbReference>
<keyword evidence="7" id="KW-0067">ATP-binding</keyword>
<dbReference type="GO" id="GO:0005737">
    <property type="term" value="C:cytoplasm"/>
    <property type="evidence" value="ECO:0007669"/>
    <property type="project" value="TreeGrafter"/>
</dbReference>
<evidence type="ECO:0000256" key="10">
    <source>
        <dbReference type="SAM" id="MobiDB-lite"/>
    </source>
</evidence>
<evidence type="ECO:0000256" key="4">
    <source>
        <dbReference type="ARBA" id="ARBA00022679"/>
    </source>
</evidence>
<evidence type="ECO:0000259" key="11">
    <source>
        <dbReference type="PROSITE" id="PS50011"/>
    </source>
</evidence>
<keyword evidence="4" id="KW-0808">Transferase</keyword>
<dbReference type="EMBL" id="VCAZ01000004">
    <property type="protein sequence ID" value="TSK17849.1"/>
    <property type="molecule type" value="Genomic_DNA"/>
</dbReference>
<dbReference type="GO" id="GO:0007346">
    <property type="term" value="P:regulation of mitotic cell cycle"/>
    <property type="evidence" value="ECO:0007669"/>
    <property type="project" value="TreeGrafter"/>
</dbReference>
<comment type="similarity">
    <text evidence="1">Belongs to the protein kinase superfamily. CAMK Ser/Thr protein kinase family. PIM subfamily.</text>
</comment>
<dbReference type="Gene3D" id="1.10.510.10">
    <property type="entry name" value="Transferase(Phosphotransferase) domain 1"/>
    <property type="match status" value="1"/>
</dbReference>
<dbReference type="SMART" id="SM00220">
    <property type="entry name" value="S_TKc"/>
    <property type="match status" value="1"/>
</dbReference>
<protein>
    <recommendedName>
        <fullName evidence="2">non-specific serine/threonine protein kinase</fullName>
        <ecNumber evidence="2">2.7.11.1</ecNumber>
    </recommendedName>
</protein>
<reference evidence="12 13" key="1">
    <citation type="journal article" date="2019" name="Genome Biol. Evol.">
        <title>Whole-Genome Sequencing of the Giant Devil Catfish, Bagarius yarrelli.</title>
        <authorList>
            <person name="Jiang W."/>
            <person name="Lv Y."/>
            <person name="Cheng L."/>
            <person name="Yang K."/>
            <person name="Chao B."/>
            <person name="Wang X."/>
            <person name="Li Y."/>
            <person name="Pan X."/>
            <person name="You X."/>
            <person name="Zhang Y."/>
            <person name="Yang J."/>
            <person name="Li J."/>
            <person name="Zhang X."/>
            <person name="Liu S."/>
            <person name="Sun C."/>
            <person name="Yang J."/>
            <person name="Shi Q."/>
        </authorList>
    </citation>
    <scope>NUCLEOTIDE SEQUENCE [LARGE SCALE GENOMIC DNA]</scope>
    <source>
        <strain evidence="12">JWS20170419001</strain>
        <tissue evidence="12">Muscle</tissue>
    </source>
</reference>
<keyword evidence="3" id="KW-0723">Serine/threonine-protein kinase</keyword>
<feature type="domain" description="Protein kinase" evidence="11">
    <location>
        <begin position="149"/>
        <end position="364"/>
    </location>
</feature>
<evidence type="ECO:0000256" key="9">
    <source>
        <dbReference type="ARBA" id="ARBA00048679"/>
    </source>
</evidence>
<evidence type="ECO:0000256" key="3">
    <source>
        <dbReference type="ARBA" id="ARBA00022527"/>
    </source>
</evidence>
<evidence type="ECO:0000256" key="8">
    <source>
        <dbReference type="ARBA" id="ARBA00047899"/>
    </source>
</evidence>
<dbReference type="PANTHER" id="PTHR22984:SF11">
    <property type="entry name" value="AURORA KINASE-RELATED"/>
    <property type="match status" value="1"/>
</dbReference>
<dbReference type="GO" id="GO:0004674">
    <property type="term" value="F:protein serine/threonine kinase activity"/>
    <property type="evidence" value="ECO:0007669"/>
    <property type="project" value="UniProtKB-KW"/>
</dbReference>
<sequence>MDSNCPDKTSETDSETSCSFTSRENRKYAKKRKRKDEEPEPQADELPGKRRRKKTAQSLVRRRTTKLHPVKVNTFGLAKNRSDTSSSSTPRESRKYVKKRKKMNKEPELWPEELPANRRGTETQQSFMRRQKSESHHMNVNTFRLAKFYTLGKLLGKGSFGSVYEAVRNSDGKKLDGKKLPLEVVLMNLVCKPPCCPYVINLLEWFETPVSFVYVLELPNPCIDLYEYCKTQHGQISEWQAKHIMQQVIQATCHCKDRAVFHGDIRLNNVLLNTQTMQVKLIDFGCGSLYQGRHYTECDDSLVFLPISWVSGNVKMLDSCTVRQLGFVLHCLVGGTWRPGKVVFGKKLSEGQKGFIGFIAEDLL</sequence>
<evidence type="ECO:0000313" key="13">
    <source>
        <dbReference type="Proteomes" id="UP000319801"/>
    </source>
</evidence>
<keyword evidence="5" id="KW-0547">Nucleotide-binding</keyword>
<keyword evidence="13" id="KW-1185">Reference proteome</keyword>
<name>A0A556TKH7_BAGYA</name>
<evidence type="ECO:0000256" key="6">
    <source>
        <dbReference type="ARBA" id="ARBA00022777"/>
    </source>
</evidence>
<dbReference type="AlphaFoldDB" id="A0A556TKH7"/>
<evidence type="ECO:0000256" key="1">
    <source>
        <dbReference type="ARBA" id="ARBA00005505"/>
    </source>
</evidence>
<organism evidence="12 13">
    <name type="scientific">Bagarius yarrelli</name>
    <name type="common">Goonch</name>
    <name type="synonym">Bagrus yarrelli</name>
    <dbReference type="NCBI Taxonomy" id="175774"/>
    <lineage>
        <taxon>Eukaryota</taxon>
        <taxon>Metazoa</taxon>
        <taxon>Chordata</taxon>
        <taxon>Craniata</taxon>
        <taxon>Vertebrata</taxon>
        <taxon>Euteleostomi</taxon>
        <taxon>Actinopterygii</taxon>
        <taxon>Neopterygii</taxon>
        <taxon>Teleostei</taxon>
        <taxon>Ostariophysi</taxon>
        <taxon>Siluriformes</taxon>
        <taxon>Sisoridae</taxon>
        <taxon>Sisorinae</taxon>
        <taxon>Bagarius</taxon>
    </lineage>
</organism>
<gene>
    <name evidence="12" type="ORF">Baya_1229</name>
</gene>
<dbReference type="InterPro" id="IPR000719">
    <property type="entry name" value="Prot_kinase_dom"/>
</dbReference>
<dbReference type="GO" id="GO:0005524">
    <property type="term" value="F:ATP binding"/>
    <property type="evidence" value="ECO:0007669"/>
    <property type="project" value="UniProtKB-KW"/>
</dbReference>
<dbReference type="PANTHER" id="PTHR22984">
    <property type="entry name" value="SERINE/THREONINE-PROTEIN KINASE PIM"/>
    <property type="match status" value="1"/>
</dbReference>
<dbReference type="SUPFAM" id="SSF56112">
    <property type="entry name" value="Protein kinase-like (PK-like)"/>
    <property type="match status" value="1"/>
</dbReference>
<accession>A0A556TKH7</accession>
<dbReference type="Proteomes" id="UP000319801">
    <property type="component" value="Unassembled WGS sequence"/>
</dbReference>
<dbReference type="EC" id="2.7.11.1" evidence="2"/>
<dbReference type="InterPro" id="IPR011009">
    <property type="entry name" value="Kinase-like_dom_sf"/>
</dbReference>
<dbReference type="InterPro" id="IPR051138">
    <property type="entry name" value="PIM_Ser/Thr_kinase"/>
</dbReference>
<comment type="catalytic activity">
    <reaction evidence="9">
        <text>L-seryl-[protein] + ATP = O-phospho-L-seryl-[protein] + ADP + H(+)</text>
        <dbReference type="Rhea" id="RHEA:17989"/>
        <dbReference type="Rhea" id="RHEA-COMP:9863"/>
        <dbReference type="Rhea" id="RHEA-COMP:11604"/>
        <dbReference type="ChEBI" id="CHEBI:15378"/>
        <dbReference type="ChEBI" id="CHEBI:29999"/>
        <dbReference type="ChEBI" id="CHEBI:30616"/>
        <dbReference type="ChEBI" id="CHEBI:83421"/>
        <dbReference type="ChEBI" id="CHEBI:456216"/>
        <dbReference type="EC" id="2.7.11.1"/>
    </reaction>
</comment>
<dbReference type="PROSITE" id="PS50011">
    <property type="entry name" value="PROTEIN_KINASE_DOM"/>
    <property type="match status" value="1"/>
</dbReference>
<comment type="caution">
    <text evidence="12">The sequence shown here is derived from an EMBL/GenBank/DDBJ whole genome shotgun (WGS) entry which is preliminary data.</text>
</comment>
<evidence type="ECO:0000256" key="5">
    <source>
        <dbReference type="ARBA" id="ARBA00022741"/>
    </source>
</evidence>
<dbReference type="Gene3D" id="3.30.200.20">
    <property type="entry name" value="Phosphorylase Kinase, domain 1"/>
    <property type="match status" value="2"/>
</dbReference>
<feature type="compositionally biased region" description="Basic residues" evidence="10">
    <location>
        <begin position="49"/>
        <end position="69"/>
    </location>
</feature>
<comment type="catalytic activity">
    <reaction evidence="8">
        <text>L-threonyl-[protein] + ATP = O-phospho-L-threonyl-[protein] + ADP + H(+)</text>
        <dbReference type="Rhea" id="RHEA:46608"/>
        <dbReference type="Rhea" id="RHEA-COMP:11060"/>
        <dbReference type="Rhea" id="RHEA-COMP:11605"/>
        <dbReference type="ChEBI" id="CHEBI:15378"/>
        <dbReference type="ChEBI" id="CHEBI:30013"/>
        <dbReference type="ChEBI" id="CHEBI:30616"/>
        <dbReference type="ChEBI" id="CHEBI:61977"/>
        <dbReference type="ChEBI" id="CHEBI:456216"/>
        <dbReference type="EC" id="2.7.11.1"/>
    </reaction>
</comment>
<keyword evidence="6 12" id="KW-0418">Kinase</keyword>
<feature type="region of interest" description="Disordered" evidence="10">
    <location>
        <begin position="1"/>
        <end position="109"/>
    </location>
</feature>
<dbReference type="InterPro" id="IPR008266">
    <property type="entry name" value="Tyr_kinase_AS"/>
</dbReference>
<dbReference type="PROSITE" id="PS00109">
    <property type="entry name" value="PROTEIN_KINASE_TYR"/>
    <property type="match status" value="1"/>
</dbReference>